<reference evidence="2" key="1">
    <citation type="submission" date="2023-02" db="EMBL/GenBank/DDBJ databases">
        <title>Description of Roseinatronobacter alkalisoli sp. nov., an alkaliphilic bacerium isolated from soda soil.</title>
        <authorList>
            <person name="Wei W."/>
        </authorList>
    </citation>
    <scope>NUCLEOTIDE SEQUENCE</scope>
    <source>
        <strain evidence="2">HJB301</strain>
    </source>
</reference>
<evidence type="ECO:0000259" key="1">
    <source>
        <dbReference type="SMART" id="SM00470"/>
    </source>
</evidence>
<dbReference type="InterPro" id="IPR036086">
    <property type="entry name" value="ParB/Sulfiredoxin_sf"/>
</dbReference>
<dbReference type="SUPFAM" id="SSF110849">
    <property type="entry name" value="ParB/Sulfiredoxin"/>
    <property type="match status" value="1"/>
</dbReference>
<dbReference type="PANTHER" id="PTHR33375">
    <property type="entry name" value="CHROMOSOME-PARTITIONING PROTEIN PARB-RELATED"/>
    <property type="match status" value="1"/>
</dbReference>
<dbReference type="PANTHER" id="PTHR33375:SF7">
    <property type="entry name" value="CHROMOSOME 2-PARTITIONING PROTEIN PARB-RELATED"/>
    <property type="match status" value="1"/>
</dbReference>
<dbReference type="SMART" id="SM00470">
    <property type="entry name" value="ParB"/>
    <property type="match status" value="1"/>
</dbReference>
<dbReference type="Proteomes" id="UP001431784">
    <property type="component" value="Unassembled WGS sequence"/>
</dbReference>
<feature type="domain" description="ParB-like N-terminal" evidence="1">
    <location>
        <begin position="14"/>
        <end position="118"/>
    </location>
</feature>
<gene>
    <name evidence="2" type="ORF">PUT78_22195</name>
</gene>
<dbReference type="CDD" id="cd16406">
    <property type="entry name" value="ParB_N_like"/>
    <property type="match status" value="1"/>
</dbReference>
<organism evidence="2 3">
    <name type="scientific">Roseinatronobacter alkalisoli</name>
    <dbReference type="NCBI Taxonomy" id="3028235"/>
    <lineage>
        <taxon>Bacteria</taxon>
        <taxon>Pseudomonadati</taxon>
        <taxon>Pseudomonadota</taxon>
        <taxon>Alphaproteobacteria</taxon>
        <taxon>Rhodobacterales</taxon>
        <taxon>Paracoccaceae</taxon>
        <taxon>Roseinatronobacter</taxon>
    </lineage>
</organism>
<keyword evidence="3" id="KW-1185">Reference proteome</keyword>
<dbReference type="Gene3D" id="3.90.1530.30">
    <property type="match status" value="1"/>
</dbReference>
<accession>A0ABT5TF64</accession>
<dbReference type="InterPro" id="IPR050336">
    <property type="entry name" value="Chromosome_partition/occlusion"/>
</dbReference>
<dbReference type="Pfam" id="PF02195">
    <property type="entry name" value="ParB_N"/>
    <property type="match status" value="1"/>
</dbReference>
<dbReference type="Gene3D" id="1.10.10.2830">
    <property type="match status" value="1"/>
</dbReference>
<dbReference type="EMBL" id="JAQZSM010000056">
    <property type="protein sequence ID" value="MDD7973766.1"/>
    <property type="molecule type" value="Genomic_DNA"/>
</dbReference>
<dbReference type="RefSeq" id="WP_274354432.1">
    <property type="nucleotide sequence ID" value="NZ_JAQZSM010000056.1"/>
</dbReference>
<feature type="non-terminal residue" evidence="2">
    <location>
        <position position="162"/>
    </location>
</feature>
<comment type="caution">
    <text evidence="2">The sequence shown here is derived from an EMBL/GenBank/DDBJ whole genome shotgun (WGS) entry which is preliminary data.</text>
</comment>
<evidence type="ECO:0000313" key="3">
    <source>
        <dbReference type="Proteomes" id="UP001431784"/>
    </source>
</evidence>
<name>A0ABT5TF64_9RHOB</name>
<evidence type="ECO:0000313" key="2">
    <source>
        <dbReference type="EMBL" id="MDD7973766.1"/>
    </source>
</evidence>
<dbReference type="InterPro" id="IPR003115">
    <property type="entry name" value="ParB_N"/>
</dbReference>
<dbReference type="SUPFAM" id="SSF109709">
    <property type="entry name" value="KorB DNA-binding domain-like"/>
    <property type="match status" value="1"/>
</dbReference>
<proteinExistence type="predicted"/>
<protein>
    <submittedName>
        <fullName evidence="2">ParB/Srx family N-terminal domain-containing protein</fullName>
    </submittedName>
</protein>
<sequence length="162" mass="17785">MAKSASKITLSASKDIPFDKLLLSQSNVRRIKAGVSVEELAEDIARRGLLQGLSVRAMLNDDGTETGMYEIPAGRRRFQALALLVKQKRLAKTTPIPCILRDAASDILAEDDSLAENMQRVALHPLDQFRAFVALREKGQGDEAIAAAFFVTPPVVKQRLKL</sequence>